<dbReference type="UniPathway" id="UPA00074">
    <property type="reaction ID" value="UER00126"/>
</dbReference>
<keyword evidence="7" id="KW-1185">Reference proteome</keyword>
<feature type="active site" description="Proton donor" evidence="4">
    <location>
        <position position="131"/>
    </location>
</feature>
<dbReference type="GO" id="GO:0004644">
    <property type="term" value="F:phosphoribosylglycinamide formyltransferase activity"/>
    <property type="evidence" value="ECO:0007669"/>
    <property type="project" value="UniProtKB-UniRule"/>
</dbReference>
<gene>
    <name evidence="4 6" type="primary">purN</name>
    <name evidence="6" type="ordered locus">Pro_0945</name>
</gene>
<dbReference type="OrthoDB" id="9806170at2"/>
<dbReference type="Gene3D" id="3.40.50.170">
    <property type="entry name" value="Formyl transferase, N-terminal domain"/>
    <property type="match status" value="1"/>
</dbReference>
<dbReference type="Proteomes" id="UP000001420">
    <property type="component" value="Chromosome"/>
</dbReference>
<evidence type="ECO:0000313" key="6">
    <source>
        <dbReference type="EMBL" id="AAP99989.1"/>
    </source>
</evidence>
<protein>
    <recommendedName>
        <fullName evidence="4">Phosphoribosylglycinamide formyltransferase</fullName>
        <ecNumber evidence="4">2.1.2.2</ecNumber>
    </recommendedName>
    <alternativeName>
        <fullName evidence="4">5'-phosphoribosylglycinamide transformylase</fullName>
    </alternativeName>
    <alternativeName>
        <fullName evidence="4">GAR transformylase</fullName>
        <shortName evidence="4">GART</shortName>
    </alternativeName>
</protein>
<comment type="catalytic activity">
    <reaction evidence="4">
        <text>N(1)-(5-phospho-beta-D-ribosyl)glycinamide + (6R)-10-formyltetrahydrofolate = N(2)-formyl-N(1)-(5-phospho-beta-D-ribosyl)glycinamide + (6S)-5,6,7,8-tetrahydrofolate + H(+)</text>
        <dbReference type="Rhea" id="RHEA:15053"/>
        <dbReference type="ChEBI" id="CHEBI:15378"/>
        <dbReference type="ChEBI" id="CHEBI:57453"/>
        <dbReference type="ChEBI" id="CHEBI:143788"/>
        <dbReference type="ChEBI" id="CHEBI:147286"/>
        <dbReference type="ChEBI" id="CHEBI:195366"/>
        <dbReference type="EC" id="2.1.2.2"/>
    </reaction>
</comment>
<dbReference type="InterPro" id="IPR002376">
    <property type="entry name" value="Formyl_transf_N"/>
</dbReference>
<dbReference type="STRING" id="167539.Pro_0945"/>
<feature type="binding site" evidence="4">
    <location>
        <position position="87"/>
    </location>
    <ligand>
        <name>(6R)-10-formyltetrahydrofolate</name>
        <dbReference type="ChEBI" id="CHEBI:195366"/>
    </ligand>
</feature>
<evidence type="ECO:0000256" key="1">
    <source>
        <dbReference type="ARBA" id="ARBA00005054"/>
    </source>
</evidence>
<dbReference type="AlphaFoldDB" id="Q7VBZ7"/>
<accession>Q7VBZ7</accession>
<keyword evidence="3 4" id="KW-0658">Purine biosynthesis</keyword>
<name>Q7VBZ7_PROMA</name>
<feature type="binding site" evidence="4">
    <location>
        <begin position="34"/>
        <end position="36"/>
    </location>
    <ligand>
        <name>N(1)-(5-phospho-beta-D-ribosyl)glycinamide</name>
        <dbReference type="ChEBI" id="CHEBI:143788"/>
    </ligand>
</feature>
<proteinExistence type="inferred from homology"/>
<feature type="domain" description="Formyl transferase N-terminal" evidence="5">
    <location>
        <begin position="25"/>
        <end position="201"/>
    </location>
</feature>
<dbReference type="EC" id="2.1.2.2" evidence="4"/>
<evidence type="ECO:0000313" key="7">
    <source>
        <dbReference type="Proteomes" id="UP000001420"/>
    </source>
</evidence>
<evidence type="ECO:0000256" key="2">
    <source>
        <dbReference type="ARBA" id="ARBA00022679"/>
    </source>
</evidence>
<comment type="similarity">
    <text evidence="4">Belongs to the GART family.</text>
</comment>
<keyword evidence="2 4" id="KW-0808">Transferase</keyword>
<comment type="pathway">
    <text evidence="1 4">Purine metabolism; IMP biosynthesis via de novo pathway; N(2)-formyl-N(1)-(5-phospho-D-ribosyl)glycinamide from N(1)-(5-phospho-D-ribosyl)glycinamide (10-formyl THF route): step 1/1.</text>
</comment>
<dbReference type="HAMAP" id="MF_01930">
    <property type="entry name" value="PurN"/>
    <property type="match status" value="1"/>
</dbReference>
<comment type="function">
    <text evidence="4">Catalyzes the transfer of a formyl group from 10-formyltetrahydrofolate to 5-phospho-ribosyl-glycinamide (GAR), producing 5-phospho-ribosyl-N-formylglycinamide (FGAR) and tetrahydrofolate.</text>
</comment>
<evidence type="ECO:0000256" key="4">
    <source>
        <dbReference type="HAMAP-Rule" id="MF_01930"/>
    </source>
</evidence>
<dbReference type="EnsemblBacteria" id="AAP99989">
    <property type="protein sequence ID" value="AAP99989"/>
    <property type="gene ID" value="Pro_0945"/>
</dbReference>
<dbReference type="GO" id="GO:0005829">
    <property type="term" value="C:cytosol"/>
    <property type="evidence" value="ECO:0007669"/>
    <property type="project" value="TreeGrafter"/>
</dbReference>
<dbReference type="EMBL" id="AE017126">
    <property type="protein sequence ID" value="AAP99989.1"/>
    <property type="molecule type" value="Genomic_DNA"/>
</dbReference>
<dbReference type="PANTHER" id="PTHR43369">
    <property type="entry name" value="PHOSPHORIBOSYLGLYCINAMIDE FORMYLTRANSFERASE"/>
    <property type="match status" value="1"/>
</dbReference>
<dbReference type="RefSeq" id="WP_011125097.1">
    <property type="nucleotide sequence ID" value="NC_005042.1"/>
</dbReference>
<dbReference type="NCBIfam" id="TIGR00639">
    <property type="entry name" value="PurN"/>
    <property type="match status" value="1"/>
</dbReference>
<dbReference type="InterPro" id="IPR004607">
    <property type="entry name" value="GART"/>
</dbReference>
<feature type="site" description="Raises pKa of active site His" evidence="4">
    <location>
        <position position="167"/>
    </location>
</feature>
<dbReference type="Pfam" id="PF00551">
    <property type="entry name" value="Formyl_trans_N"/>
    <property type="match status" value="1"/>
</dbReference>
<dbReference type="PANTHER" id="PTHR43369:SF2">
    <property type="entry name" value="PHOSPHORIBOSYLGLYCINAMIDE FORMYLTRANSFERASE"/>
    <property type="match status" value="1"/>
</dbReference>
<dbReference type="SUPFAM" id="SSF53328">
    <property type="entry name" value="Formyltransferase"/>
    <property type="match status" value="1"/>
</dbReference>
<dbReference type="InterPro" id="IPR036477">
    <property type="entry name" value="Formyl_transf_N_sf"/>
</dbReference>
<dbReference type="HOGENOM" id="CLU_038395_1_2_3"/>
<sequence>MNSINIKSITSPNIISLPRFTPKLKLAVLASGKGSNLKAIIEDILSKRLDAEIKCLIVSNPNCGAIEIANKHLIPVKVVTSNDFINRESLDQHLVNLLHAYNVELVIMAGWMRIVTHILIDSFKNKIINIHPSLLPSFKGKEAVKNALNNKVKITGCTVHIVEEEVDSGEILIQSAVQVNTGDTEELLLKRIQSQEHKIISLGIAIAGQRLR</sequence>
<dbReference type="CDD" id="cd08645">
    <property type="entry name" value="FMT_core_GART"/>
    <property type="match status" value="1"/>
</dbReference>
<feature type="binding site" evidence="4">
    <location>
        <begin position="112"/>
        <end position="115"/>
    </location>
    <ligand>
        <name>(6R)-10-formyltetrahydrofolate</name>
        <dbReference type="ChEBI" id="CHEBI:195366"/>
    </ligand>
</feature>
<feature type="binding site" evidence="4">
    <location>
        <position position="129"/>
    </location>
    <ligand>
        <name>(6R)-10-formyltetrahydrofolate</name>
        <dbReference type="ChEBI" id="CHEBI:195366"/>
    </ligand>
</feature>
<dbReference type="GO" id="GO:0006189">
    <property type="term" value="P:'de novo' IMP biosynthetic process"/>
    <property type="evidence" value="ECO:0007669"/>
    <property type="project" value="UniProtKB-UniRule"/>
</dbReference>
<reference evidence="6 7" key="1">
    <citation type="journal article" date="2003" name="Proc. Natl. Acad. Sci. U.S.A.">
        <title>Genome sequence of the cyanobacterium Prochlorococcus marinus SS120, a nearly minimal oxyphototrophic genome.</title>
        <authorList>
            <person name="Dufresne A."/>
            <person name="Salanoubat M."/>
            <person name="Partensky F."/>
            <person name="Artiguenave F."/>
            <person name="Axmann I.M."/>
            <person name="Barbe V."/>
            <person name="Duprat S."/>
            <person name="Galperin M.Y."/>
            <person name="Koonin E.V."/>
            <person name="Le Gall F."/>
            <person name="Makarova K.S."/>
            <person name="Ostrowski M."/>
            <person name="Oztas S."/>
            <person name="Robert C."/>
            <person name="Rogozin I.B."/>
            <person name="Scanlan D.J."/>
            <person name="Tandeau de Marsac N."/>
            <person name="Weissenbach J."/>
            <person name="Wincker P."/>
            <person name="Wolf Y.I."/>
            <person name="Hess W.R."/>
        </authorList>
    </citation>
    <scope>NUCLEOTIDE SEQUENCE [LARGE SCALE GENOMIC DNA]</scope>
    <source>
        <strain evidence="7">SARG / CCMP1375 / SS120</strain>
    </source>
</reference>
<evidence type="ECO:0000259" key="5">
    <source>
        <dbReference type="Pfam" id="PF00551"/>
    </source>
</evidence>
<organism evidence="6 7">
    <name type="scientific">Prochlorococcus marinus (strain SARG / CCMP1375 / SS120)</name>
    <dbReference type="NCBI Taxonomy" id="167539"/>
    <lineage>
        <taxon>Bacteria</taxon>
        <taxon>Bacillati</taxon>
        <taxon>Cyanobacteriota</taxon>
        <taxon>Cyanophyceae</taxon>
        <taxon>Synechococcales</taxon>
        <taxon>Prochlorococcaceae</taxon>
        <taxon>Prochlorococcus</taxon>
    </lineage>
</organism>
<dbReference type="eggNOG" id="COG0299">
    <property type="taxonomic scope" value="Bacteria"/>
</dbReference>
<dbReference type="PATRIC" id="fig|167539.5.peg.994"/>
<evidence type="ECO:0000256" key="3">
    <source>
        <dbReference type="ARBA" id="ARBA00022755"/>
    </source>
</evidence>
<dbReference type="KEGG" id="pma:Pro_0945"/>